<proteinExistence type="predicted"/>
<organism evidence="1 2">
    <name type="scientific">Microbacterium azadirachtae</name>
    <dbReference type="NCBI Taxonomy" id="582680"/>
    <lineage>
        <taxon>Bacteria</taxon>
        <taxon>Bacillati</taxon>
        <taxon>Actinomycetota</taxon>
        <taxon>Actinomycetes</taxon>
        <taxon>Micrococcales</taxon>
        <taxon>Microbacteriaceae</taxon>
        <taxon>Microbacterium</taxon>
    </lineage>
</organism>
<dbReference type="Proteomes" id="UP000033740">
    <property type="component" value="Unassembled WGS sequence"/>
</dbReference>
<sequence length="135" mass="14989">MAETIWRDAEVTYPDWNGTAQLDQRMTAPGIETLIGLDPDEWFVIGLDIGGGEHKHELRVVAVAREHVPDGGDVLPRIADANGGAIPVTEFLVHDVDPYEILQRITHMFELRMRVRGARDLPIKVTALGDVPTQD</sequence>
<protein>
    <submittedName>
        <fullName evidence="1">Uncharacterized protein</fullName>
    </submittedName>
</protein>
<dbReference type="RefSeq" id="WP_045270610.1">
    <property type="nucleotide sequence ID" value="NZ_JYIX01000023.1"/>
</dbReference>
<dbReference type="PATRIC" id="fig|582680.6.peg.482"/>
<accession>A0A0F0LRZ1</accession>
<dbReference type="STRING" id="582680.RS86_00470"/>
<name>A0A0F0LRZ1_9MICO</name>
<comment type="caution">
    <text evidence="1">The sequence shown here is derived from an EMBL/GenBank/DDBJ whole genome shotgun (WGS) entry which is preliminary data.</text>
</comment>
<gene>
    <name evidence="1" type="ORF">RS86_00470</name>
</gene>
<keyword evidence="2" id="KW-1185">Reference proteome</keyword>
<reference evidence="1 2" key="1">
    <citation type="submission" date="2015-02" db="EMBL/GenBank/DDBJ databases">
        <title>Draft genome sequences of ten Microbacterium spp. with emphasis on heavy metal contaminated environments.</title>
        <authorList>
            <person name="Corretto E."/>
        </authorList>
    </citation>
    <scope>NUCLEOTIDE SEQUENCE [LARGE SCALE GENOMIC DNA]</scope>
    <source>
        <strain evidence="1 2">ARN176</strain>
    </source>
</reference>
<dbReference type="AlphaFoldDB" id="A0A0F0LRZ1"/>
<evidence type="ECO:0000313" key="2">
    <source>
        <dbReference type="Proteomes" id="UP000033740"/>
    </source>
</evidence>
<evidence type="ECO:0000313" key="1">
    <source>
        <dbReference type="EMBL" id="KJL35474.1"/>
    </source>
</evidence>
<dbReference type="EMBL" id="JYIX01000023">
    <property type="protein sequence ID" value="KJL35474.1"/>
    <property type="molecule type" value="Genomic_DNA"/>
</dbReference>